<comment type="caution">
    <text evidence="10">The sequence shown here is derived from an EMBL/GenBank/DDBJ whole genome shotgun (WGS) entry which is preliminary data.</text>
</comment>
<keyword evidence="6" id="KW-0744">Spermatogenesis</keyword>
<keyword evidence="5" id="KW-0221">Differentiation</keyword>
<evidence type="ECO:0000256" key="9">
    <source>
        <dbReference type="RuleBase" id="RU003909"/>
    </source>
</evidence>
<keyword evidence="3" id="KW-0217">Developmental protein</keyword>
<dbReference type="Proteomes" id="UP000823561">
    <property type="component" value="Chromosome 19"/>
</dbReference>
<protein>
    <recommendedName>
        <fullName evidence="9">Profilin</fullName>
    </recommendedName>
</protein>
<dbReference type="Pfam" id="PF00235">
    <property type="entry name" value="Profilin"/>
    <property type="match status" value="1"/>
</dbReference>
<evidence type="ECO:0000256" key="6">
    <source>
        <dbReference type="ARBA" id="ARBA00022871"/>
    </source>
</evidence>
<dbReference type="FunFam" id="3.30.450.30:FF:000007">
    <property type="entry name" value="Profilin"/>
    <property type="match status" value="1"/>
</dbReference>
<dbReference type="CDD" id="cd00148">
    <property type="entry name" value="PROF"/>
    <property type="match status" value="1"/>
</dbReference>
<dbReference type="InterPro" id="IPR036140">
    <property type="entry name" value="PFN_sf"/>
</dbReference>
<organism evidence="10 11">
    <name type="scientific">Alosa alosa</name>
    <name type="common">allis shad</name>
    <dbReference type="NCBI Taxonomy" id="278164"/>
    <lineage>
        <taxon>Eukaryota</taxon>
        <taxon>Metazoa</taxon>
        <taxon>Chordata</taxon>
        <taxon>Craniata</taxon>
        <taxon>Vertebrata</taxon>
        <taxon>Euteleostomi</taxon>
        <taxon>Actinopterygii</taxon>
        <taxon>Neopterygii</taxon>
        <taxon>Teleostei</taxon>
        <taxon>Clupei</taxon>
        <taxon>Clupeiformes</taxon>
        <taxon>Clupeoidei</taxon>
        <taxon>Clupeidae</taxon>
        <taxon>Alosa</taxon>
    </lineage>
</organism>
<comment type="subcellular location">
    <subcellularLocation>
        <location evidence="1">Cytoplasm</location>
    </subcellularLocation>
</comment>
<dbReference type="InterPro" id="IPR005455">
    <property type="entry name" value="PFN_euk"/>
</dbReference>
<dbReference type="Gene3D" id="3.30.450.30">
    <property type="entry name" value="Dynein light chain 2a, cytoplasmic"/>
    <property type="match status" value="1"/>
</dbReference>
<dbReference type="AlphaFoldDB" id="A0AAV6FSL1"/>
<dbReference type="PANTHER" id="PTHR11604">
    <property type="entry name" value="PROFILIN"/>
    <property type="match status" value="1"/>
</dbReference>
<accession>A0AAV6FSL1</accession>
<keyword evidence="11" id="KW-1185">Reference proteome</keyword>
<evidence type="ECO:0000256" key="4">
    <source>
        <dbReference type="ARBA" id="ARBA00022490"/>
    </source>
</evidence>
<evidence type="ECO:0000256" key="7">
    <source>
        <dbReference type="ARBA" id="ARBA00023121"/>
    </source>
</evidence>
<evidence type="ECO:0000256" key="3">
    <source>
        <dbReference type="ARBA" id="ARBA00022473"/>
    </source>
</evidence>
<dbReference type="GO" id="GO:0003785">
    <property type="term" value="F:actin monomer binding"/>
    <property type="evidence" value="ECO:0007669"/>
    <property type="project" value="TreeGrafter"/>
</dbReference>
<evidence type="ECO:0000313" key="11">
    <source>
        <dbReference type="Proteomes" id="UP000823561"/>
    </source>
</evidence>
<evidence type="ECO:0000256" key="5">
    <source>
        <dbReference type="ARBA" id="ARBA00022782"/>
    </source>
</evidence>
<comment type="similarity">
    <text evidence="2 9">Belongs to the profilin family.</text>
</comment>
<comment type="function">
    <text evidence="8">Involved in male fertility. Required for manchette development and acrosome biogenesis during spermiogenesis. Binds in vitro to phospholipids, including phosphatidylinositol 3-phosphate (PtdIns(3)P), phosphatidylinositol 4,5-bisphosphate (PtdIns(4,5)P2), phosphatidylinositol 4-phosphate (PtdIns(4)P) and phosphatidic acid (PA). Contrary to other profilin family members, does not bind to actin in vitro.</text>
</comment>
<dbReference type="GO" id="GO:0008289">
    <property type="term" value="F:lipid binding"/>
    <property type="evidence" value="ECO:0007669"/>
    <property type="project" value="UniProtKB-KW"/>
</dbReference>
<gene>
    <name evidence="10" type="ORF">AALO_G00242440</name>
</gene>
<dbReference type="InterPro" id="IPR048278">
    <property type="entry name" value="PFN"/>
</dbReference>
<dbReference type="PANTHER" id="PTHR11604:SF2">
    <property type="entry name" value="PROFILIN-4"/>
    <property type="match status" value="1"/>
</dbReference>
<dbReference type="GO" id="GO:0007283">
    <property type="term" value="P:spermatogenesis"/>
    <property type="evidence" value="ECO:0007669"/>
    <property type="project" value="UniProtKB-KW"/>
</dbReference>
<evidence type="ECO:0000256" key="8">
    <source>
        <dbReference type="ARBA" id="ARBA00059169"/>
    </source>
</evidence>
<dbReference type="GO" id="GO:0030154">
    <property type="term" value="P:cell differentiation"/>
    <property type="evidence" value="ECO:0007669"/>
    <property type="project" value="UniProtKB-KW"/>
</dbReference>
<name>A0AAV6FSL1_9TELE</name>
<reference evidence="10" key="1">
    <citation type="submission" date="2020-10" db="EMBL/GenBank/DDBJ databases">
        <title>Chromosome-scale genome assembly of the Allis shad, Alosa alosa.</title>
        <authorList>
            <person name="Margot Z."/>
            <person name="Christophe K."/>
            <person name="Cabau C."/>
            <person name="Louis A."/>
            <person name="Berthelot C."/>
            <person name="Parey E."/>
            <person name="Roest Crollius H."/>
            <person name="Montfort J."/>
            <person name="Robinson-Rechavi M."/>
            <person name="Bucao C."/>
            <person name="Bouchez O."/>
            <person name="Gislard M."/>
            <person name="Lluch J."/>
            <person name="Milhes M."/>
            <person name="Lampietro C."/>
            <person name="Lopez Roques C."/>
            <person name="Donnadieu C."/>
            <person name="Braasch I."/>
            <person name="Desvignes T."/>
            <person name="Postlethwait J."/>
            <person name="Bobe J."/>
            <person name="Guiguen Y."/>
        </authorList>
    </citation>
    <scope>NUCLEOTIDE SEQUENCE</scope>
    <source>
        <strain evidence="10">M-15738</strain>
        <tissue evidence="10">Blood</tissue>
    </source>
</reference>
<evidence type="ECO:0000256" key="2">
    <source>
        <dbReference type="ARBA" id="ARBA00010058"/>
    </source>
</evidence>
<proteinExistence type="inferred from homology"/>
<dbReference type="SUPFAM" id="SSF55770">
    <property type="entry name" value="Profilin (actin-binding protein)"/>
    <property type="match status" value="1"/>
</dbReference>
<keyword evidence="7" id="KW-0446">Lipid-binding</keyword>
<dbReference type="EMBL" id="JADWDJ010000019">
    <property type="protein sequence ID" value="KAG5265434.1"/>
    <property type="molecule type" value="Genomic_DNA"/>
</dbReference>
<sequence>MNQFQHLINDCLIDTRHVEQAAVVVTKTATITAATTRFNISPQQAQMFVDAFKHLMSTRGHGFFFQERLYTCVRADKNSVYSKCGGHGLLLVKTALYIIVATYNENMYPSVCVEAVEKLAEYLREKGR</sequence>
<keyword evidence="4" id="KW-0963">Cytoplasm</keyword>
<dbReference type="GO" id="GO:0005938">
    <property type="term" value="C:cell cortex"/>
    <property type="evidence" value="ECO:0007669"/>
    <property type="project" value="TreeGrafter"/>
</dbReference>
<evidence type="ECO:0000256" key="1">
    <source>
        <dbReference type="ARBA" id="ARBA00004496"/>
    </source>
</evidence>
<keyword evidence="9" id="KW-0009">Actin-binding</keyword>
<evidence type="ECO:0000313" key="10">
    <source>
        <dbReference type="EMBL" id="KAG5265434.1"/>
    </source>
</evidence>
<dbReference type="SMART" id="SM00392">
    <property type="entry name" value="PROF"/>
    <property type="match status" value="1"/>
</dbReference>